<feature type="binding site" evidence="6">
    <location>
        <position position="241"/>
    </location>
    <ligand>
        <name>substrate</name>
    </ligand>
</feature>
<feature type="binding site" evidence="6">
    <location>
        <position position="184"/>
    </location>
    <ligand>
        <name>substrate</name>
    </ligand>
</feature>
<dbReference type="OrthoDB" id="9802739at2"/>
<dbReference type="AlphaFoldDB" id="A0A238UQF4"/>
<name>A0A238UQF4_9ACTN</name>
<evidence type="ECO:0000256" key="4">
    <source>
        <dbReference type="ARBA" id="ARBA00023002"/>
    </source>
</evidence>
<keyword evidence="2 6" id="KW-0313">Glucose metabolism</keyword>
<dbReference type="EMBL" id="FZNO01000001">
    <property type="protein sequence ID" value="SNR24276.1"/>
    <property type="molecule type" value="Genomic_DNA"/>
</dbReference>
<evidence type="ECO:0000256" key="2">
    <source>
        <dbReference type="ARBA" id="ARBA00022526"/>
    </source>
</evidence>
<comment type="catalytic activity">
    <reaction evidence="6">
        <text>D-glucose 6-phosphate + NADP(+) = 6-phospho-D-glucono-1,5-lactone + NADPH + H(+)</text>
        <dbReference type="Rhea" id="RHEA:15841"/>
        <dbReference type="ChEBI" id="CHEBI:15378"/>
        <dbReference type="ChEBI" id="CHEBI:57783"/>
        <dbReference type="ChEBI" id="CHEBI:57955"/>
        <dbReference type="ChEBI" id="CHEBI:58349"/>
        <dbReference type="ChEBI" id="CHEBI:61548"/>
        <dbReference type="EC" id="1.1.1.49"/>
    </reaction>
</comment>
<comment type="caution">
    <text evidence="6">Lacks conserved residue(s) required for the propagation of feature annotation.</text>
</comment>
<accession>A0A238UQF4</accession>
<proteinExistence type="inferred from homology"/>
<organism evidence="9 10">
    <name type="scientific">Blastococcus mobilis</name>
    <dbReference type="NCBI Taxonomy" id="1938746"/>
    <lineage>
        <taxon>Bacteria</taxon>
        <taxon>Bacillati</taxon>
        <taxon>Actinomycetota</taxon>
        <taxon>Actinomycetes</taxon>
        <taxon>Geodermatophilales</taxon>
        <taxon>Geodermatophilaceae</taxon>
        <taxon>Blastococcus</taxon>
    </lineage>
</organism>
<feature type="binding site" evidence="6">
    <location>
        <position position="52"/>
    </location>
    <ligand>
        <name>NADP(+)</name>
        <dbReference type="ChEBI" id="CHEBI:58349"/>
    </ligand>
</feature>
<dbReference type="GO" id="GO:0009051">
    <property type="term" value="P:pentose-phosphate shunt, oxidative branch"/>
    <property type="evidence" value="ECO:0007669"/>
    <property type="project" value="TreeGrafter"/>
</dbReference>
<feature type="binding site" evidence="6">
    <location>
        <position position="222"/>
    </location>
    <ligand>
        <name>substrate</name>
    </ligand>
</feature>
<dbReference type="InterPro" id="IPR022675">
    <property type="entry name" value="G6P_DH_C"/>
</dbReference>
<dbReference type="SUPFAM" id="SSF55347">
    <property type="entry name" value="Glyceraldehyde-3-phosphate dehydrogenase-like, C-terminal domain"/>
    <property type="match status" value="1"/>
</dbReference>
<keyword evidence="3 6" id="KW-0521">NADP</keyword>
<dbReference type="NCBIfam" id="NF009492">
    <property type="entry name" value="PRK12853.1-3"/>
    <property type="match status" value="1"/>
</dbReference>
<evidence type="ECO:0000256" key="1">
    <source>
        <dbReference type="ARBA" id="ARBA00004937"/>
    </source>
</evidence>
<feature type="binding site" evidence="6">
    <location>
        <position position="154"/>
    </location>
    <ligand>
        <name>NADP(+)</name>
        <dbReference type="ChEBI" id="CHEBI:58349"/>
    </ligand>
</feature>
<dbReference type="Gene3D" id="3.40.50.720">
    <property type="entry name" value="NAD(P)-binding Rossmann-like Domain"/>
    <property type="match status" value="1"/>
</dbReference>
<dbReference type="GO" id="GO:0006006">
    <property type="term" value="P:glucose metabolic process"/>
    <property type="evidence" value="ECO:0007669"/>
    <property type="project" value="UniProtKB-KW"/>
</dbReference>
<keyword evidence="5 6" id="KW-0119">Carbohydrate metabolism</keyword>
<dbReference type="Pfam" id="PF00479">
    <property type="entry name" value="G6PD_N"/>
    <property type="match status" value="1"/>
</dbReference>
<evidence type="ECO:0000256" key="6">
    <source>
        <dbReference type="HAMAP-Rule" id="MF_00966"/>
    </source>
</evidence>
<comment type="pathway">
    <text evidence="1 6">Carbohydrate degradation; pentose phosphate pathway; D-ribulose 5-phosphate from D-glucose 6-phosphate (oxidative stage): step 1/3.</text>
</comment>
<dbReference type="PRINTS" id="PR00079">
    <property type="entry name" value="G6PDHDRGNASE"/>
</dbReference>
<feature type="domain" description="Glucose-6-phosphate dehydrogenase C-terminal" evidence="8">
    <location>
        <begin position="195"/>
        <end position="493"/>
    </location>
</feature>
<dbReference type="PIRSF" id="PIRSF000110">
    <property type="entry name" value="G6PD"/>
    <property type="match status" value="1"/>
</dbReference>
<feature type="domain" description="Glucose-6-phosphate dehydrogenase NAD-binding" evidence="7">
    <location>
        <begin position="15"/>
        <end position="193"/>
    </location>
</feature>
<dbReference type="Pfam" id="PF02781">
    <property type="entry name" value="G6PD_C"/>
    <property type="match status" value="1"/>
</dbReference>
<dbReference type="RefSeq" id="WP_089334735.1">
    <property type="nucleotide sequence ID" value="NZ_FZNO01000001.1"/>
</dbReference>
<dbReference type="HAMAP" id="MF_00966">
    <property type="entry name" value="G6PD"/>
    <property type="match status" value="1"/>
</dbReference>
<reference evidence="9 10" key="1">
    <citation type="submission" date="2017-06" db="EMBL/GenBank/DDBJ databases">
        <authorList>
            <person name="Kim H.J."/>
            <person name="Triplett B.A."/>
        </authorList>
    </citation>
    <scope>NUCLEOTIDE SEQUENCE [LARGE SCALE GENOMIC DNA]</scope>
    <source>
        <strain evidence="9 10">DSM 44272</strain>
    </source>
</reference>
<evidence type="ECO:0000259" key="8">
    <source>
        <dbReference type="Pfam" id="PF02781"/>
    </source>
</evidence>
<comment type="similarity">
    <text evidence="6">Belongs to the glucose-6-phosphate dehydrogenase family.</text>
</comment>
<feature type="binding site" evidence="6">
    <location>
        <position position="347"/>
    </location>
    <ligand>
        <name>substrate</name>
    </ligand>
</feature>
<dbReference type="SUPFAM" id="SSF51735">
    <property type="entry name" value="NAD(P)-binding Rossmann-fold domains"/>
    <property type="match status" value="1"/>
</dbReference>
<dbReference type="Proteomes" id="UP000198403">
    <property type="component" value="Unassembled WGS sequence"/>
</dbReference>
<keyword evidence="10" id="KW-1185">Reference proteome</keyword>
<sequence>MNVDAGRRSPPCALVIFGASGDLTERKLLPALARLAGYGALPPEVALIGVARTPMTDDEFADRCRRSVSGEGHPRWKDLTATARYVSGGYDDPATYQRLADVLAESDSRHGTAGNRVYYFATPPRLFGPIAVSLGKAGLSVPDGDSFVRVVVEKPFGWDEASARELYADLSSAFVEEQIFRIDHYLAKETVQNLLALRFANSIFEPIWNRTWVDNVQITVAETLGVGERGGFYETTGAMRDIVQNHVLQVLSLFLMEPPTSFHPEAIRDEKVKLLRAIRPLDEEAEIAANAVRGQYTRGGTREDLMPGYRDEPGVDPLSSTETFVAMRLEVQNWRWTGVPVYVRTGKRLPARLTEVAMEFRRPPQLPLFPGTAERLEPDALIVRVQPDEGLSLRFGAKVPGHAFRVQKASMDFSYESFEEQSPDAYERVILDALIGDPTLFIRADEVGRSWRIVDPVMRYWAGDARPIPLYQAATWGPPEAGSLIARDGRSWRHSA</sequence>
<dbReference type="GO" id="GO:0005829">
    <property type="term" value="C:cytosol"/>
    <property type="evidence" value="ECO:0007669"/>
    <property type="project" value="TreeGrafter"/>
</dbReference>
<dbReference type="GO" id="GO:0004345">
    <property type="term" value="F:glucose-6-phosphate dehydrogenase activity"/>
    <property type="evidence" value="ECO:0007669"/>
    <property type="project" value="UniProtKB-UniRule"/>
</dbReference>
<dbReference type="EC" id="1.1.1.49" evidence="6"/>
<evidence type="ECO:0000256" key="5">
    <source>
        <dbReference type="ARBA" id="ARBA00023277"/>
    </source>
</evidence>
<dbReference type="UniPathway" id="UPA00115">
    <property type="reaction ID" value="UER00408"/>
</dbReference>
<dbReference type="PANTHER" id="PTHR23429:SF0">
    <property type="entry name" value="GLUCOSE-6-PHOSPHATE 1-DEHYDROGENASE"/>
    <property type="match status" value="1"/>
</dbReference>
<dbReference type="InterPro" id="IPR036291">
    <property type="entry name" value="NAD(P)-bd_dom_sf"/>
</dbReference>
<protein>
    <recommendedName>
        <fullName evidence="6">Glucose-6-phosphate 1-dehydrogenase</fullName>
        <shortName evidence="6">G6PD</shortName>
        <ecNumber evidence="6">1.1.1.49</ecNumber>
    </recommendedName>
</protein>
<comment type="function">
    <text evidence="6">Catalyzes the oxidation of glucose 6-phosphate to 6-phosphogluconolactone.</text>
</comment>
<keyword evidence="4 6" id="KW-0560">Oxidoreductase</keyword>
<gene>
    <name evidence="6" type="primary">zwf</name>
    <name evidence="9" type="ORF">SAMN06272737_101237</name>
</gene>
<dbReference type="InterPro" id="IPR001282">
    <property type="entry name" value="G6P_DH"/>
</dbReference>
<feature type="active site" description="Proton acceptor" evidence="6">
    <location>
        <position position="246"/>
    </location>
</feature>
<dbReference type="InterPro" id="IPR022674">
    <property type="entry name" value="G6P_DH_NAD-bd"/>
</dbReference>
<dbReference type="Gene3D" id="3.30.360.10">
    <property type="entry name" value="Dihydrodipicolinate Reductase, domain 2"/>
    <property type="match status" value="1"/>
</dbReference>
<evidence type="ECO:0000256" key="3">
    <source>
        <dbReference type="ARBA" id="ARBA00022857"/>
    </source>
</evidence>
<feature type="binding site" evidence="6">
    <location>
        <position position="188"/>
    </location>
    <ligand>
        <name>substrate</name>
    </ligand>
</feature>
<dbReference type="NCBIfam" id="TIGR00871">
    <property type="entry name" value="zwf"/>
    <property type="match status" value="1"/>
</dbReference>
<evidence type="ECO:0000313" key="9">
    <source>
        <dbReference type="EMBL" id="SNR24276.1"/>
    </source>
</evidence>
<evidence type="ECO:0000259" key="7">
    <source>
        <dbReference type="Pfam" id="PF00479"/>
    </source>
</evidence>
<dbReference type="PANTHER" id="PTHR23429">
    <property type="entry name" value="GLUCOSE-6-PHOSPHATE 1-DEHYDROGENASE G6PD"/>
    <property type="match status" value="1"/>
</dbReference>
<dbReference type="GO" id="GO:0050661">
    <property type="term" value="F:NADP binding"/>
    <property type="evidence" value="ECO:0007669"/>
    <property type="project" value="UniProtKB-UniRule"/>
</dbReference>
<evidence type="ECO:0000313" key="10">
    <source>
        <dbReference type="Proteomes" id="UP000198403"/>
    </source>
</evidence>